<proteinExistence type="predicted"/>
<accession>E0NQ44</accession>
<dbReference type="HOGENOM" id="CLU_2736679_0_0_10"/>
<dbReference type="EMBL" id="AEEI01000012">
    <property type="protein sequence ID" value="EFM02737.1"/>
    <property type="molecule type" value="Genomic_DNA"/>
</dbReference>
<sequence>MRIQELKGVEFHCLSVSRLSDIFLMRLPVASVVFVSGAPTKVGMSECKVFEGKYYPEQNAVERRRGDFLQN</sequence>
<dbReference type="Proteomes" id="UP000004394">
    <property type="component" value="Unassembled WGS sequence"/>
</dbReference>
<protein>
    <submittedName>
        <fullName evidence="1">Uncharacterized protein</fullName>
    </submittedName>
</protein>
<evidence type="ECO:0000313" key="1">
    <source>
        <dbReference type="EMBL" id="EFM02737.1"/>
    </source>
</evidence>
<dbReference type="BioCyc" id="PMAR862515-HMP:GMOO-305-MONOMER"/>
<evidence type="ECO:0000313" key="2">
    <source>
        <dbReference type="Proteomes" id="UP000004394"/>
    </source>
</evidence>
<keyword evidence="2" id="KW-1185">Reference proteome</keyword>
<dbReference type="STRING" id="862515.HMPREF0658_0295"/>
<organism evidence="1 2">
    <name type="scientific">Hoylesella marshii DSM 16973 = JCM 13450</name>
    <dbReference type="NCBI Taxonomy" id="862515"/>
    <lineage>
        <taxon>Bacteria</taxon>
        <taxon>Pseudomonadati</taxon>
        <taxon>Bacteroidota</taxon>
        <taxon>Bacteroidia</taxon>
        <taxon>Bacteroidales</taxon>
        <taxon>Prevotellaceae</taxon>
        <taxon>Hoylesella</taxon>
    </lineage>
</organism>
<dbReference type="AlphaFoldDB" id="E0NQ44"/>
<comment type="caution">
    <text evidence="1">The sequence shown here is derived from an EMBL/GenBank/DDBJ whole genome shotgun (WGS) entry which is preliminary data.</text>
</comment>
<name>E0NQ44_9BACT</name>
<reference evidence="1" key="1">
    <citation type="submission" date="2010-07" db="EMBL/GenBank/DDBJ databases">
        <authorList>
            <person name="Muzny D."/>
            <person name="Qin X."/>
            <person name="Deng J."/>
            <person name="Jiang H."/>
            <person name="Liu Y."/>
            <person name="Qu J."/>
            <person name="Song X.-Z."/>
            <person name="Zhang L."/>
            <person name="Thornton R."/>
            <person name="Coyle M."/>
            <person name="Francisco L."/>
            <person name="Jackson L."/>
            <person name="Javaid M."/>
            <person name="Korchina V."/>
            <person name="Kovar C."/>
            <person name="Mata R."/>
            <person name="Mathew T."/>
            <person name="Ngo R."/>
            <person name="Nguyen L."/>
            <person name="Nguyen N."/>
            <person name="Okwuonu G."/>
            <person name="Ongeri F."/>
            <person name="Pham C."/>
            <person name="Simmons D."/>
            <person name="Wilczek-Boney K."/>
            <person name="Hale W."/>
            <person name="Jakkamsetti A."/>
            <person name="Pham P."/>
            <person name="Ruth R."/>
            <person name="San Lucas F."/>
            <person name="Warren J."/>
            <person name="Zhang J."/>
            <person name="Zhao Z."/>
            <person name="Zhou C."/>
            <person name="Zhu D."/>
            <person name="Lee S."/>
            <person name="Bess C."/>
            <person name="Blankenburg K."/>
            <person name="Forbes L."/>
            <person name="Fu Q."/>
            <person name="Gubbala S."/>
            <person name="Hirani K."/>
            <person name="Jayaseelan J.C."/>
            <person name="Lara F."/>
            <person name="Munidasa M."/>
            <person name="Palculict T."/>
            <person name="Patil S."/>
            <person name="Pu L.-L."/>
            <person name="Saada N."/>
            <person name="Tang L."/>
            <person name="Weissenberger G."/>
            <person name="Zhu Y."/>
            <person name="Hemphill L."/>
            <person name="Shang Y."/>
            <person name="Youmans B."/>
            <person name="Ayvaz T."/>
            <person name="Ross M."/>
            <person name="Santibanez J."/>
            <person name="Aqrawi P."/>
            <person name="Gross S."/>
            <person name="Joshi V."/>
            <person name="Fowler G."/>
            <person name="Nazareth L."/>
            <person name="Reid J."/>
            <person name="Worley K."/>
            <person name="Petrosino J."/>
            <person name="Highlander S."/>
            <person name="Gibbs R."/>
        </authorList>
    </citation>
    <scope>NUCLEOTIDE SEQUENCE [LARGE SCALE GENOMIC DNA]</scope>
    <source>
        <strain evidence="1">DSM 16973</strain>
    </source>
</reference>
<gene>
    <name evidence="1" type="ORF">HMPREF0658_0295</name>
</gene>